<proteinExistence type="predicted"/>
<gene>
    <name evidence="1" type="ORF">NCTC13354_01596</name>
</gene>
<dbReference type="AlphaFoldDB" id="A0A448PG45"/>
<name>A0A448PG45_9ACTO</name>
<sequence length="44" mass="5483">MRTMLEFMDDEMIFEWSYQLQADPRPQARDLYLFIEGYVDQSFR</sequence>
<evidence type="ECO:0000313" key="2">
    <source>
        <dbReference type="Proteomes" id="UP000269542"/>
    </source>
</evidence>
<dbReference type="Proteomes" id="UP000269542">
    <property type="component" value="Chromosome"/>
</dbReference>
<evidence type="ECO:0000313" key="1">
    <source>
        <dbReference type="EMBL" id="VEI13873.1"/>
    </source>
</evidence>
<protein>
    <submittedName>
        <fullName evidence="1">Uncharacterized protein</fullName>
    </submittedName>
</protein>
<reference evidence="1 2" key="1">
    <citation type="submission" date="2018-12" db="EMBL/GenBank/DDBJ databases">
        <authorList>
            <consortium name="Pathogen Informatics"/>
        </authorList>
    </citation>
    <scope>NUCLEOTIDE SEQUENCE [LARGE SCALE GENOMIC DNA]</scope>
    <source>
        <strain evidence="1 2">NCTC13354</strain>
    </source>
</reference>
<keyword evidence="2" id="KW-1185">Reference proteome</keyword>
<accession>A0A448PG45</accession>
<dbReference type="KEGG" id="tbw:NCTC13354_01596"/>
<dbReference type="EMBL" id="LR134476">
    <property type="protein sequence ID" value="VEI13873.1"/>
    <property type="molecule type" value="Genomic_DNA"/>
</dbReference>
<organism evidence="1 2">
    <name type="scientific">Trueperella bialowiezensis</name>
    <dbReference type="NCBI Taxonomy" id="312285"/>
    <lineage>
        <taxon>Bacteria</taxon>
        <taxon>Bacillati</taxon>
        <taxon>Actinomycetota</taxon>
        <taxon>Actinomycetes</taxon>
        <taxon>Actinomycetales</taxon>
        <taxon>Actinomycetaceae</taxon>
        <taxon>Trueperella</taxon>
    </lineage>
</organism>